<sequence length="72" mass="8215">MESKTQRQLLEEADANKKEFLRLAYIIEITNFNTTYQAQIAVGLAIAVGKRAQRLQGEAKQAEENYNATLIW</sequence>
<gene>
    <name evidence="1" type="ORF">UR38_C0002G0026</name>
</gene>
<evidence type="ECO:0000313" key="2">
    <source>
        <dbReference type="Proteomes" id="UP000033995"/>
    </source>
</evidence>
<dbReference type="EMBL" id="LBOZ01000002">
    <property type="protein sequence ID" value="KKP47923.1"/>
    <property type="molecule type" value="Genomic_DNA"/>
</dbReference>
<dbReference type="AlphaFoldDB" id="A0A0F9ZU93"/>
<reference evidence="1 2" key="1">
    <citation type="journal article" date="2015" name="Nature">
        <title>rRNA introns, odd ribosomes, and small enigmatic genomes across a large radiation of phyla.</title>
        <authorList>
            <person name="Brown C.T."/>
            <person name="Hug L.A."/>
            <person name="Thomas B.C."/>
            <person name="Sharon I."/>
            <person name="Castelle C.J."/>
            <person name="Singh A."/>
            <person name="Wilkins M.J."/>
            <person name="Williams K.H."/>
            <person name="Banfield J.F."/>
        </authorList>
    </citation>
    <scope>NUCLEOTIDE SEQUENCE [LARGE SCALE GENOMIC DNA]</scope>
</reference>
<protein>
    <submittedName>
        <fullName evidence="1">Uncharacterized protein</fullName>
    </submittedName>
</protein>
<dbReference type="Proteomes" id="UP000033995">
    <property type="component" value="Unassembled WGS sequence"/>
</dbReference>
<organism evidence="1 2">
    <name type="scientific">Candidatus Woesebacteria bacterium GW2011_GWA2_33_28</name>
    <dbReference type="NCBI Taxonomy" id="1618561"/>
    <lineage>
        <taxon>Bacteria</taxon>
        <taxon>Candidatus Woeseibacteriota</taxon>
    </lineage>
</organism>
<accession>A0A0F9ZU93</accession>
<name>A0A0F9ZU93_9BACT</name>
<proteinExistence type="predicted"/>
<evidence type="ECO:0000313" key="1">
    <source>
        <dbReference type="EMBL" id="KKP47923.1"/>
    </source>
</evidence>
<comment type="caution">
    <text evidence="1">The sequence shown here is derived from an EMBL/GenBank/DDBJ whole genome shotgun (WGS) entry which is preliminary data.</text>
</comment>